<keyword evidence="7" id="KW-1185">Reference proteome</keyword>
<evidence type="ECO:0000256" key="4">
    <source>
        <dbReference type="ARBA" id="ARBA00022833"/>
    </source>
</evidence>
<evidence type="ECO:0000313" key="7">
    <source>
        <dbReference type="Proteomes" id="UP001324380"/>
    </source>
</evidence>
<keyword evidence="3 6" id="KW-0378">Hydrolase</keyword>
<proteinExistence type="inferred from homology"/>
<gene>
    <name evidence="6" type="ORF">SNE25_03860</name>
</gene>
<dbReference type="Gene3D" id="1.20.120.450">
    <property type="entry name" value="dinb family like domain"/>
    <property type="match status" value="1"/>
</dbReference>
<evidence type="ECO:0000256" key="3">
    <source>
        <dbReference type="ARBA" id="ARBA00022801"/>
    </source>
</evidence>
<feature type="domain" description="DinB-like" evidence="5">
    <location>
        <begin position="35"/>
        <end position="166"/>
    </location>
</feature>
<evidence type="ECO:0000256" key="2">
    <source>
        <dbReference type="ARBA" id="ARBA00022723"/>
    </source>
</evidence>
<dbReference type="Pfam" id="PF12867">
    <property type="entry name" value="DinB_2"/>
    <property type="match status" value="1"/>
</dbReference>
<dbReference type="GO" id="GO:0016787">
    <property type="term" value="F:hydrolase activity"/>
    <property type="evidence" value="ECO:0007669"/>
    <property type="project" value="UniProtKB-KW"/>
</dbReference>
<keyword evidence="1" id="KW-0963">Cytoplasm</keyword>
<evidence type="ECO:0000259" key="5">
    <source>
        <dbReference type="Pfam" id="PF12867"/>
    </source>
</evidence>
<reference evidence="6 7" key="1">
    <citation type="submission" date="2023-11" db="EMBL/GenBank/DDBJ databases">
        <title>Analysis of the Genomes of Mucilaginibacter gossypii cycad 4 and M. sabulilitoris SNA2: microbes with the potential for plant growth promotion.</title>
        <authorList>
            <person name="Hirsch A.M."/>
            <person name="Humm E."/>
            <person name="Rubbi M."/>
            <person name="Del Vecchio G."/>
            <person name="Ha S.M."/>
            <person name="Pellegrini M."/>
            <person name="Gunsalus R.P."/>
        </authorList>
    </citation>
    <scope>NUCLEOTIDE SEQUENCE [LARGE SCALE GENOMIC DNA]</scope>
    <source>
        <strain evidence="6 7">SNA2</strain>
    </source>
</reference>
<accession>A0ABZ0TT72</accession>
<protein>
    <submittedName>
        <fullName evidence="6">Metal-dependent hydrolase</fullName>
    </submittedName>
</protein>
<sequence>MTDEQMKFPIGKFAPPASYTNEDIRQWIDDIKTLPGKLRHAITGLNYQELDTPYRRGGWTLRQVIHHLADSHMNSITRFKLALTENNPVIKPYEEADWALLPDYRLPVEPSLKMLEGIHQRFVALFESFTENEWARTFVHPASGETISLIRALATYAWHSNHHLAHVTETVKKFHVKHEVKG</sequence>
<dbReference type="SUPFAM" id="SSF109854">
    <property type="entry name" value="DinB/YfiT-like putative metalloenzymes"/>
    <property type="match status" value="1"/>
</dbReference>
<evidence type="ECO:0000256" key="1">
    <source>
        <dbReference type="ARBA" id="ARBA00022490"/>
    </source>
</evidence>
<dbReference type="Proteomes" id="UP001324380">
    <property type="component" value="Chromosome"/>
</dbReference>
<evidence type="ECO:0000313" key="6">
    <source>
        <dbReference type="EMBL" id="WPU94655.1"/>
    </source>
</evidence>
<dbReference type="InterPro" id="IPR023774">
    <property type="entry name" value="Put_metal_dep_hydrolase_YfiT"/>
</dbReference>
<organism evidence="6 7">
    <name type="scientific">Mucilaginibacter sabulilitoris</name>
    <dbReference type="NCBI Taxonomy" id="1173583"/>
    <lineage>
        <taxon>Bacteria</taxon>
        <taxon>Pseudomonadati</taxon>
        <taxon>Bacteroidota</taxon>
        <taxon>Sphingobacteriia</taxon>
        <taxon>Sphingobacteriales</taxon>
        <taxon>Sphingobacteriaceae</taxon>
        <taxon>Mucilaginibacter</taxon>
    </lineage>
</organism>
<dbReference type="NCBIfam" id="NF009807">
    <property type="entry name" value="PRK13291.1"/>
    <property type="match status" value="1"/>
</dbReference>
<dbReference type="InterPro" id="IPR034660">
    <property type="entry name" value="DinB/YfiT-like"/>
</dbReference>
<dbReference type="InterPro" id="IPR024775">
    <property type="entry name" value="DinB-like"/>
</dbReference>
<dbReference type="HAMAP" id="MF_01256">
    <property type="entry name" value="YfiT_hydrol"/>
    <property type="match status" value="1"/>
</dbReference>
<keyword evidence="2" id="KW-0479">Metal-binding</keyword>
<keyword evidence="4" id="KW-0862">Zinc</keyword>
<name>A0ABZ0TT72_9SPHI</name>
<dbReference type="EMBL" id="CP139558">
    <property type="protein sequence ID" value="WPU94655.1"/>
    <property type="molecule type" value="Genomic_DNA"/>
</dbReference>
<dbReference type="RefSeq" id="WP_321563771.1">
    <property type="nucleotide sequence ID" value="NZ_CP139558.1"/>
</dbReference>